<proteinExistence type="predicted"/>
<evidence type="ECO:0000313" key="3">
    <source>
        <dbReference type="Proteomes" id="UP000887159"/>
    </source>
</evidence>
<dbReference type="Proteomes" id="UP000887159">
    <property type="component" value="Unassembled WGS sequence"/>
</dbReference>
<gene>
    <name evidence="2" type="primary">NCL1_21063</name>
    <name evidence="2" type="ORF">TNCV_2506591</name>
</gene>
<dbReference type="EMBL" id="BMAU01021422">
    <property type="protein sequence ID" value="GFY34356.1"/>
    <property type="molecule type" value="Genomic_DNA"/>
</dbReference>
<protein>
    <submittedName>
        <fullName evidence="2">Uncharacterized protein</fullName>
    </submittedName>
</protein>
<evidence type="ECO:0000313" key="2">
    <source>
        <dbReference type="EMBL" id="GFY34356.1"/>
    </source>
</evidence>
<keyword evidence="3" id="KW-1185">Reference proteome</keyword>
<feature type="region of interest" description="Disordered" evidence="1">
    <location>
        <begin position="1"/>
        <end position="29"/>
    </location>
</feature>
<accession>A0A8X6WHQ4</accession>
<reference evidence="2" key="1">
    <citation type="submission" date="2020-08" db="EMBL/GenBank/DDBJ databases">
        <title>Multicomponent nature underlies the extraordinary mechanical properties of spider dragline silk.</title>
        <authorList>
            <person name="Kono N."/>
            <person name="Nakamura H."/>
            <person name="Mori M."/>
            <person name="Yoshida Y."/>
            <person name="Ohtoshi R."/>
            <person name="Malay A.D."/>
            <person name="Moran D.A.P."/>
            <person name="Tomita M."/>
            <person name="Numata K."/>
            <person name="Arakawa K."/>
        </authorList>
    </citation>
    <scope>NUCLEOTIDE SEQUENCE</scope>
</reference>
<name>A0A8X6WHQ4_TRICX</name>
<organism evidence="2 3">
    <name type="scientific">Trichonephila clavipes</name>
    <name type="common">Golden silk orbweaver</name>
    <name type="synonym">Nephila clavipes</name>
    <dbReference type="NCBI Taxonomy" id="2585209"/>
    <lineage>
        <taxon>Eukaryota</taxon>
        <taxon>Metazoa</taxon>
        <taxon>Ecdysozoa</taxon>
        <taxon>Arthropoda</taxon>
        <taxon>Chelicerata</taxon>
        <taxon>Arachnida</taxon>
        <taxon>Araneae</taxon>
        <taxon>Araneomorphae</taxon>
        <taxon>Entelegynae</taxon>
        <taxon>Araneoidea</taxon>
        <taxon>Nephilidae</taxon>
        <taxon>Trichonephila</taxon>
    </lineage>
</organism>
<comment type="caution">
    <text evidence="2">The sequence shown here is derived from an EMBL/GenBank/DDBJ whole genome shotgun (WGS) entry which is preliminary data.</text>
</comment>
<dbReference type="AlphaFoldDB" id="A0A8X6WHQ4"/>
<evidence type="ECO:0000256" key="1">
    <source>
        <dbReference type="SAM" id="MobiDB-lite"/>
    </source>
</evidence>
<sequence length="83" mass="9631">MEFVQRSKNSIEADSDDENEMNHATPIPASSEVKNIMKNMRSYLDAHCNGEMNNKMEDIEKGVDNTMLRKTMQRKISDYFPKT</sequence>
<feature type="compositionally biased region" description="Polar residues" evidence="1">
    <location>
        <begin position="1"/>
        <end position="12"/>
    </location>
</feature>